<dbReference type="Proteomes" id="UP001597512">
    <property type="component" value="Unassembled WGS sequence"/>
</dbReference>
<proteinExistence type="predicted"/>
<evidence type="ECO:0000313" key="3">
    <source>
        <dbReference type="Proteomes" id="UP001597512"/>
    </source>
</evidence>
<dbReference type="EMBL" id="JBHUOM010000002">
    <property type="protein sequence ID" value="MFD2934196.1"/>
    <property type="molecule type" value="Genomic_DNA"/>
</dbReference>
<dbReference type="RefSeq" id="WP_381499641.1">
    <property type="nucleotide sequence ID" value="NZ_JBHUOM010000002.1"/>
</dbReference>
<dbReference type="InterPro" id="IPR025592">
    <property type="entry name" value="DUF4347"/>
</dbReference>
<protein>
    <submittedName>
        <fullName evidence="2">DUF4347 domain-containing protein</fullName>
    </submittedName>
</protein>
<dbReference type="Pfam" id="PF14252">
    <property type="entry name" value="DUF4347"/>
    <property type="match status" value="1"/>
</dbReference>
<organism evidence="2 3">
    <name type="scientific">Spirosoma flavum</name>
    <dbReference type="NCBI Taxonomy" id="2048557"/>
    <lineage>
        <taxon>Bacteria</taxon>
        <taxon>Pseudomonadati</taxon>
        <taxon>Bacteroidota</taxon>
        <taxon>Cytophagia</taxon>
        <taxon>Cytophagales</taxon>
        <taxon>Cytophagaceae</taxon>
        <taxon>Spirosoma</taxon>
    </lineage>
</organism>
<evidence type="ECO:0000313" key="2">
    <source>
        <dbReference type="EMBL" id="MFD2934196.1"/>
    </source>
</evidence>
<reference evidence="3" key="1">
    <citation type="journal article" date="2019" name="Int. J. Syst. Evol. Microbiol.">
        <title>The Global Catalogue of Microorganisms (GCM) 10K type strain sequencing project: providing services to taxonomists for standard genome sequencing and annotation.</title>
        <authorList>
            <consortium name="The Broad Institute Genomics Platform"/>
            <consortium name="The Broad Institute Genome Sequencing Center for Infectious Disease"/>
            <person name="Wu L."/>
            <person name="Ma J."/>
        </authorList>
    </citation>
    <scope>NUCLEOTIDE SEQUENCE [LARGE SCALE GENOMIC DNA]</scope>
    <source>
        <strain evidence="3">KCTC 52490</strain>
    </source>
</reference>
<comment type="caution">
    <text evidence="2">The sequence shown here is derived from an EMBL/GenBank/DDBJ whole genome shotgun (WGS) entry which is preliminary data.</text>
</comment>
<accession>A0ABW6AFX1</accession>
<name>A0ABW6AFX1_9BACT</name>
<gene>
    <name evidence="2" type="ORF">ACFS25_10410</name>
</gene>
<keyword evidence="3" id="KW-1185">Reference proteome</keyword>
<sequence length="180" mass="19383">MAVKLYLYDWQDNMERRAGYAAEYCADYSLVASYCAQTNPDSRMAAISSANQVAGAIEQAGRRDLSISHLIFLTHGAPGYVHFPGGGFDRTNIGIIHTACEQFLIYGAQVEFWGCNVGEGTNGSQFLQAVGASALRHGGGTIFCSDSVTFSVPYVGQRFPIWTTIVQANVLPGGATTVRQ</sequence>
<feature type="domain" description="DUF4347" evidence="1">
    <location>
        <begin position="35"/>
        <end position="131"/>
    </location>
</feature>
<evidence type="ECO:0000259" key="1">
    <source>
        <dbReference type="Pfam" id="PF14252"/>
    </source>
</evidence>